<sequence length="535" mass="60370">MPLASKKDFIEQWLGTQNNVFHCENASDDLPLSHISDSFKLKRNRTSPSRNLRKTKHFKSSNEEDKSSSSLKGQIGINSLLQSTESRIYKNNAGQLQRCRVSIRDLPKTATRQQITFTSANTMKSVSHHSSESCKIIHNQKTVDQIINDVKSESPNITDIESLSPSSSVLGFFDDSIESESPKKLDIESPIFSPQNVNSQSGLSSIIRPNRKSTMNIDEDKTMSLMANDVNLDLSFSIRDSESDTGSVFSKESRTILSVVSSHSNETFFTQSNLSNYTIIKDDNGFQSSPIIPEDCIGLRNSKTEADSVDEIIDIENVRTLRSSKLENSNCPITLNTLIKKKKKHKKGSLVGQLRTLITGQSSFFRIWRHQLAKKDSEIQNKPFIILKIIHCTWKFNRQCLFGSVISDMHNLLDSIFQKFPEPHKMNNVNSLLSKKVITVLTTPEIVGTININKTRTLKIYPPWEVVDANKYVLSISHFHNIIHNFTSVGNNTKLNNEINQKFDCSCLAANQLVKSCITKFTGVKPNSTRYLFEV</sequence>
<accession>A0AA39FRY7</accession>
<comment type="caution">
    <text evidence="2">The sequence shown here is derived from an EMBL/GenBank/DDBJ whole genome shotgun (WGS) entry which is preliminary data.</text>
</comment>
<dbReference type="AlphaFoldDB" id="A0AA39FRY7"/>
<keyword evidence="3" id="KW-1185">Reference proteome</keyword>
<protein>
    <submittedName>
        <fullName evidence="2">Uncharacterized protein</fullName>
    </submittedName>
</protein>
<gene>
    <name evidence="2" type="ORF">PV327_010172</name>
</gene>
<organism evidence="2 3">
    <name type="scientific">Microctonus hyperodae</name>
    <name type="common">Parasitoid wasp</name>
    <dbReference type="NCBI Taxonomy" id="165561"/>
    <lineage>
        <taxon>Eukaryota</taxon>
        <taxon>Metazoa</taxon>
        <taxon>Ecdysozoa</taxon>
        <taxon>Arthropoda</taxon>
        <taxon>Hexapoda</taxon>
        <taxon>Insecta</taxon>
        <taxon>Pterygota</taxon>
        <taxon>Neoptera</taxon>
        <taxon>Endopterygota</taxon>
        <taxon>Hymenoptera</taxon>
        <taxon>Apocrita</taxon>
        <taxon>Ichneumonoidea</taxon>
        <taxon>Braconidae</taxon>
        <taxon>Euphorinae</taxon>
        <taxon>Microctonus</taxon>
    </lineage>
</organism>
<proteinExistence type="predicted"/>
<dbReference type="EMBL" id="JAQQBR010000006">
    <property type="protein sequence ID" value="KAK0174395.1"/>
    <property type="molecule type" value="Genomic_DNA"/>
</dbReference>
<name>A0AA39FRY7_MICHY</name>
<feature type="region of interest" description="Disordered" evidence="1">
    <location>
        <begin position="43"/>
        <end position="73"/>
    </location>
</feature>
<feature type="compositionally biased region" description="Basic residues" evidence="1">
    <location>
        <begin position="43"/>
        <end position="59"/>
    </location>
</feature>
<dbReference type="Proteomes" id="UP001168972">
    <property type="component" value="Unassembled WGS sequence"/>
</dbReference>
<evidence type="ECO:0000256" key="1">
    <source>
        <dbReference type="SAM" id="MobiDB-lite"/>
    </source>
</evidence>
<evidence type="ECO:0000313" key="2">
    <source>
        <dbReference type="EMBL" id="KAK0174395.1"/>
    </source>
</evidence>
<reference evidence="2" key="1">
    <citation type="journal article" date="2023" name="bioRxiv">
        <title>Scaffold-level genome assemblies of two parasitoid biocontrol wasps reveal the parthenogenesis mechanism and an associated novel virus.</title>
        <authorList>
            <person name="Inwood S."/>
            <person name="Skelly J."/>
            <person name="Guhlin J."/>
            <person name="Harrop T."/>
            <person name="Goldson S."/>
            <person name="Dearden P."/>
        </authorList>
    </citation>
    <scope>NUCLEOTIDE SEQUENCE</scope>
    <source>
        <strain evidence="2">Lincoln</strain>
        <tissue evidence="2">Whole body</tissue>
    </source>
</reference>
<evidence type="ECO:0000313" key="3">
    <source>
        <dbReference type="Proteomes" id="UP001168972"/>
    </source>
</evidence>
<reference evidence="2" key="2">
    <citation type="submission" date="2023-03" db="EMBL/GenBank/DDBJ databases">
        <authorList>
            <person name="Inwood S.N."/>
            <person name="Skelly J.G."/>
            <person name="Guhlin J."/>
            <person name="Harrop T.W.R."/>
            <person name="Goldson S.G."/>
            <person name="Dearden P.K."/>
        </authorList>
    </citation>
    <scope>NUCLEOTIDE SEQUENCE</scope>
    <source>
        <strain evidence="2">Lincoln</strain>
        <tissue evidence="2">Whole body</tissue>
    </source>
</reference>